<dbReference type="GO" id="GO:0000139">
    <property type="term" value="C:Golgi membrane"/>
    <property type="evidence" value="ECO:0007669"/>
    <property type="project" value="UniProtKB-SubCell"/>
</dbReference>
<proteinExistence type="predicted"/>
<dbReference type="Ensembl" id="ENSACLT00000093694.1">
    <property type="protein sequence ID" value="ENSACLP00000069190.1"/>
    <property type="gene ID" value="ENSACLG00000015024.2"/>
</dbReference>
<evidence type="ECO:0000256" key="2">
    <source>
        <dbReference type="ARBA" id="ARBA00020974"/>
    </source>
</evidence>
<protein>
    <recommendedName>
        <fullName evidence="2">Conserved oligomeric Golgi complex subunit 5</fullName>
    </recommendedName>
</protein>
<accession>A0AAX7UJM3</accession>
<dbReference type="GeneTree" id="ENSGT00390000004586"/>
<evidence type="ECO:0000256" key="3">
    <source>
        <dbReference type="ARBA" id="ARBA00023034"/>
    </source>
</evidence>
<evidence type="ECO:0000256" key="5">
    <source>
        <dbReference type="SAM" id="Coils"/>
    </source>
</evidence>
<evidence type="ECO:0000259" key="7">
    <source>
        <dbReference type="Pfam" id="PF20649"/>
    </source>
</evidence>
<dbReference type="PANTHER" id="PTHR13228:SF3">
    <property type="entry name" value="CONSERVED OLIGOMERIC GOLGI COMPLEX SUBUNIT 5"/>
    <property type="match status" value="1"/>
</dbReference>
<dbReference type="InterPro" id="IPR049176">
    <property type="entry name" value="COG5_N"/>
</dbReference>
<dbReference type="Pfam" id="PF20649">
    <property type="entry name" value="COG5_C"/>
    <property type="match status" value="1"/>
</dbReference>
<reference evidence="8" key="2">
    <citation type="submission" date="2025-08" db="UniProtKB">
        <authorList>
            <consortium name="Ensembl"/>
        </authorList>
    </citation>
    <scope>IDENTIFICATION</scope>
</reference>
<sequence length="741" mass="82874">SSSAAGPNILQFKCYADFLVKDFDVKTYTAQAIHHAVIAEQLAKLAQGISQLDKELHTQVVARHEDLLAQATGIESLEGVLQMMQTRISALQAAVDRIRTKIVEPYNKIVARITQLARLQGACDLLRRIIRILYLSKRLQGQLQGGSREITKAAQSLNELDYLSQGVDLSGIEVIENDLLLISRARLEVENQAKRLLEQGMEIQNPTQVGTALQVFYNLGNLRETISHVVGGYQTTIQDNITSALDIKGLTQPANPRGAPGRAVLPTPGNTAAFRAGLWTNLEKLMDQICAVQHLQKVLMKKRDPVTHVCFIDEIIKDSQPDILYTFWNNITTTLSEEFHKATEASSFLKQAFEGEYPKLLRLYNELWRRLQQYSTSLQGALTSSGGMDASLDVSTVETDNQDLFTHGKQDYNPEKALKDSLQPYEAAYLSRSLSRLFDPINLVFPMGGRNLPSSDELDSIIKTINSELNVASVDPSLSLAVAKNAAKTVQLFCVKSEQLALMRSAVHPLLQSVTDSIEAIIITLHQEDFSGSASLPDRPDIPCSLYMKELQGFISRVMADYFRHFQCVDFIFESTESIAQRAIELFIRHGSLLRPLGEGGKMRLAADFAQMEMAVAPLCRRVSDLGKPYRMLRSFRPLLFQTSELIASSPAVGELIPYSTLLHFLFTRAPPELKSPHQRAEWSIARYSQWLDDHPSERDKLSLIRGALEAYVQSVRVRQGKEFAPIYPIMLQLLQRATST</sequence>
<dbReference type="Pfam" id="PF10392">
    <property type="entry name" value="COG5_N"/>
    <property type="match status" value="1"/>
</dbReference>
<evidence type="ECO:0000313" key="9">
    <source>
        <dbReference type="Proteomes" id="UP000265100"/>
    </source>
</evidence>
<feature type="domain" description="Conserved oligomeric Golgi complex subunit 5 N-terminal" evidence="6">
    <location>
        <begin position="17"/>
        <end position="139"/>
    </location>
</feature>
<keyword evidence="3" id="KW-0333">Golgi apparatus</keyword>
<dbReference type="PANTHER" id="PTHR13228">
    <property type="entry name" value="CONSERVED OLIGOMERIC GOLGI COMPLEX COMPONENT 5"/>
    <property type="match status" value="1"/>
</dbReference>
<keyword evidence="4" id="KW-0472">Membrane</keyword>
<evidence type="ECO:0000259" key="6">
    <source>
        <dbReference type="Pfam" id="PF10392"/>
    </source>
</evidence>
<evidence type="ECO:0000256" key="1">
    <source>
        <dbReference type="ARBA" id="ARBA00004395"/>
    </source>
</evidence>
<dbReference type="InterPro" id="IPR048485">
    <property type="entry name" value="COG5_helical"/>
</dbReference>
<dbReference type="GO" id="GO:0017119">
    <property type="term" value="C:Golgi transport complex"/>
    <property type="evidence" value="ECO:0007669"/>
    <property type="project" value="InterPro"/>
</dbReference>
<evidence type="ECO:0000256" key="4">
    <source>
        <dbReference type="ARBA" id="ARBA00023136"/>
    </source>
</evidence>
<name>A0AAX7UJM3_ASTCA</name>
<gene>
    <name evidence="8" type="primary">COG5</name>
</gene>
<reference evidence="8" key="1">
    <citation type="submission" date="2018-05" db="EMBL/GenBank/DDBJ databases">
        <authorList>
            <person name="Datahose"/>
        </authorList>
    </citation>
    <scope>NUCLEOTIDE SEQUENCE</scope>
</reference>
<organism evidence="8 9">
    <name type="scientific">Astatotilapia calliptera</name>
    <name type="common">Eastern happy</name>
    <name type="synonym">Chromis callipterus</name>
    <dbReference type="NCBI Taxonomy" id="8154"/>
    <lineage>
        <taxon>Eukaryota</taxon>
        <taxon>Metazoa</taxon>
        <taxon>Chordata</taxon>
        <taxon>Craniata</taxon>
        <taxon>Vertebrata</taxon>
        <taxon>Euteleostomi</taxon>
        <taxon>Actinopterygii</taxon>
        <taxon>Neopterygii</taxon>
        <taxon>Teleostei</taxon>
        <taxon>Neoteleostei</taxon>
        <taxon>Acanthomorphata</taxon>
        <taxon>Ovalentaria</taxon>
        <taxon>Cichlomorphae</taxon>
        <taxon>Cichliformes</taxon>
        <taxon>Cichlidae</taxon>
        <taxon>African cichlids</taxon>
        <taxon>Pseudocrenilabrinae</taxon>
        <taxon>Haplochromini</taxon>
        <taxon>Astatotilapia</taxon>
    </lineage>
</organism>
<dbReference type="AlphaFoldDB" id="A0AAX7UJM3"/>
<keyword evidence="9" id="KW-1185">Reference proteome</keyword>
<keyword evidence="5" id="KW-0175">Coiled coil</keyword>
<dbReference type="InterPro" id="IPR019465">
    <property type="entry name" value="Cog5"/>
</dbReference>
<feature type="domain" description="Conserved oligomeric Golgi complex subunit 5 helical" evidence="7">
    <location>
        <begin position="169"/>
        <end position="368"/>
    </location>
</feature>
<dbReference type="GO" id="GO:0006891">
    <property type="term" value="P:intra-Golgi vesicle-mediated transport"/>
    <property type="evidence" value="ECO:0007669"/>
    <property type="project" value="InterPro"/>
</dbReference>
<reference evidence="8" key="3">
    <citation type="submission" date="2025-09" db="UniProtKB">
        <authorList>
            <consortium name="Ensembl"/>
        </authorList>
    </citation>
    <scope>IDENTIFICATION</scope>
</reference>
<feature type="coiled-coil region" evidence="5">
    <location>
        <begin position="74"/>
        <end position="101"/>
    </location>
</feature>
<dbReference type="Proteomes" id="UP000265100">
    <property type="component" value="Chromosome 17"/>
</dbReference>
<evidence type="ECO:0000313" key="8">
    <source>
        <dbReference type="Ensembl" id="ENSACLP00000069190.1"/>
    </source>
</evidence>
<comment type="subcellular location">
    <subcellularLocation>
        <location evidence="1">Golgi apparatus membrane</location>
        <topology evidence="1">Peripheral membrane protein</topology>
    </subcellularLocation>
</comment>